<dbReference type="OrthoDB" id="7743552at2"/>
<dbReference type="InterPro" id="IPR045584">
    <property type="entry name" value="Pilin-like"/>
</dbReference>
<dbReference type="Pfam" id="PF02501">
    <property type="entry name" value="T2SSI"/>
    <property type="match status" value="1"/>
</dbReference>
<dbReference type="RefSeq" id="WP_138663266.1">
    <property type="nucleotide sequence ID" value="NZ_VANS01000004.1"/>
</dbReference>
<dbReference type="InterPro" id="IPR003413">
    <property type="entry name" value="T2SS_GspI_C"/>
</dbReference>
<dbReference type="GO" id="GO:0015627">
    <property type="term" value="C:type II protein secretion system complex"/>
    <property type="evidence" value="ECO:0007669"/>
    <property type="project" value="InterPro"/>
</dbReference>
<evidence type="ECO:0000259" key="2">
    <source>
        <dbReference type="Pfam" id="PF02501"/>
    </source>
</evidence>
<gene>
    <name evidence="3" type="ORF">FDT80_15750</name>
</gene>
<protein>
    <submittedName>
        <fullName evidence="3">Prepilin-type N-terminal cleavage/methylation domain-containing protein</fullName>
    </submittedName>
</protein>
<evidence type="ECO:0000313" key="4">
    <source>
        <dbReference type="Proteomes" id="UP000309550"/>
    </source>
</evidence>
<feature type="transmembrane region" description="Helical" evidence="1">
    <location>
        <begin position="12"/>
        <end position="34"/>
    </location>
</feature>
<proteinExistence type="predicted"/>
<evidence type="ECO:0000313" key="3">
    <source>
        <dbReference type="EMBL" id="TMM51307.1"/>
    </source>
</evidence>
<dbReference type="GO" id="GO:0015628">
    <property type="term" value="P:protein secretion by the type II secretion system"/>
    <property type="evidence" value="ECO:0007669"/>
    <property type="project" value="InterPro"/>
</dbReference>
<dbReference type="Proteomes" id="UP000309550">
    <property type="component" value="Unassembled WGS sequence"/>
</dbReference>
<dbReference type="Gene3D" id="3.30.1300.30">
    <property type="entry name" value="GSPII I/J protein-like"/>
    <property type="match status" value="1"/>
</dbReference>
<dbReference type="AlphaFoldDB" id="A0A5S3PCI4"/>
<reference evidence="3 4" key="1">
    <citation type="submission" date="2019-05" db="EMBL/GenBank/DDBJ databases">
        <title>Sulfitobacter sabulilitoris sp. nov., isolated from a marine sand.</title>
        <authorList>
            <person name="Yoon J.-H."/>
        </authorList>
    </citation>
    <scope>NUCLEOTIDE SEQUENCE [LARGE SCALE GENOMIC DNA]</scope>
    <source>
        <strain evidence="3 4">HSMS-29</strain>
    </source>
</reference>
<keyword evidence="1" id="KW-1133">Transmembrane helix</keyword>
<evidence type="ECO:0000256" key="1">
    <source>
        <dbReference type="SAM" id="Phobius"/>
    </source>
</evidence>
<keyword evidence="4" id="KW-1185">Reference proteome</keyword>
<organism evidence="3 4">
    <name type="scientific">Sulfitobacter sabulilitoris</name>
    <dbReference type="NCBI Taxonomy" id="2562655"/>
    <lineage>
        <taxon>Bacteria</taxon>
        <taxon>Pseudomonadati</taxon>
        <taxon>Pseudomonadota</taxon>
        <taxon>Alphaproteobacteria</taxon>
        <taxon>Rhodobacterales</taxon>
        <taxon>Roseobacteraceae</taxon>
        <taxon>Sulfitobacter</taxon>
    </lineage>
</organism>
<dbReference type="NCBIfam" id="TIGR02532">
    <property type="entry name" value="IV_pilin_GFxxxE"/>
    <property type="match status" value="1"/>
</dbReference>
<dbReference type="InterPro" id="IPR012902">
    <property type="entry name" value="N_methyl_site"/>
</dbReference>
<dbReference type="PROSITE" id="PS00409">
    <property type="entry name" value="PROKAR_NTER_METHYL"/>
    <property type="match status" value="1"/>
</dbReference>
<feature type="domain" description="Type II secretion system protein GspI C-terminal" evidence="2">
    <location>
        <begin position="50"/>
        <end position="118"/>
    </location>
</feature>
<keyword evidence="1" id="KW-0472">Membrane</keyword>
<comment type="caution">
    <text evidence="3">The sequence shown here is derived from an EMBL/GenBank/DDBJ whole genome shotgun (WGS) entry which is preliminary data.</text>
</comment>
<dbReference type="SUPFAM" id="SSF54523">
    <property type="entry name" value="Pili subunits"/>
    <property type="match status" value="1"/>
</dbReference>
<accession>A0A5S3PCI4</accession>
<dbReference type="EMBL" id="VANS01000004">
    <property type="protein sequence ID" value="TMM51307.1"/>
    <property type="molecule type" value="Genomic_DNA"/>
</dbReference>
<sequence length="126" mass="13132">MRRGIVRGDGTAGLTLLELVVAIAVLSIGTLAALRAMDQSRLVLGGATPRLMAQLVAQNRAEELRLFGPAAGGLPDRVVMGLQSYRVTHLRRDTAAGLVEVQIVVRADTGPGATLVTVLPPQGSGR</sequence>
<name>A0A5S3PCI4_9RHOB</name>
<keyword evidence="1" id="KW-0812">Transmembrane</keyword>